<protein>
    <submittedName>
        <fullName evidence="1">Uncharacterized protein</fullName>
    </submittedName>
</protein>
<proteinExistence type="predicted"/>
<evidence type="ECO:0000313" key="2">
    <source>
        <dbReference type="Proteomes" id="UP000824782"/>
    </source>
</evidence>
<dbReference type="Proteomes" id="UP000824782">
    <property type="component" value="Unassembled WGS sequence"/>
</dbReference>
<comment type="caution">
    <text evidence="1">The sequence shown here is derived from an EMBL/GenBank/DDBJ whole genome shotgun (WGS) entry which is preliminary data.</text>
</comment>
<keyword evidence="2" id="KW-1185">Reference proteome</keyword>
<dbReference type="AlphaFoldDB" id="A0AAV6YIK4"/>
<evidence type="ECO:0000313" key="1">
    <source>
        <dbReference type="EMBL" id="KAG8535037.1"/>
    </source>
</evidence>
<sequence length="82" mass="9330">MPQKSPCGLPCGVCTPFPNGAAYKEARGSGADPPFTLDNWRDSRCCRFIRDCITVRESMSLIRGCRSWLRSHFLSLWIQYKS</sequence>
<accession>A0AAV6YIK4</accession>
<name>A0AAV6YIK4_ENGPU</name>
<organism evidence="1 2">
    <name type="scientific">Engystomops pustulosus</name>
    <name type="common">Tungara frog</name>
    <name type="synonym">Physalaemus pustulosus</name>
    <dbReference type="NCBI Taxonomy" id="76066"/>
    <lineage>
        <taxon>Eukaryota</taxon>
        <taxon>Metazoa</taxon>
        <taxon>Chordata</taxon>
        <taxon>Craniata</taxon>
        <taxon>Vertebrata</taxon>
        <taxon>Euteleostomi</taxon>
        <taxon>Amphibia</taxon>
        <taxon>Batrachia</taxon>
        <taxon>Anura</taxon>
        <taxon>Neobatrachia</taxon>
        <taxon>Hyloidea</taxon>
        <taxon>Leptodactylidae</taxon>
        <taxon>Leiuperinae</taxon>
        <taxon>Engystomops</taxon>
    </lineage>
</organism>
<reference evidence="1" key="1">
    <citation type="thesis" date="2020" institute="ProQuest LLC" country="789 East Eisenhower Parkway, Ann Arbor, MI, USA">
        <title>Comparative Genomics and Chromosome Evolution.</title>
        <authorList>
            <person name="Mudd A.B."/>
        </authorList>
    </citation>
    <scope>NUCLEOTIDE SEQUENCE</scope>
    <source>
        <strain evidence="1">237g6f4</strain>
        <tissue evidence="1">Blood</tissue>
    </source>
</reference>
<gene>
    <name evidence="1" type="ORF">GDO81_029605</name>
</gene>
<dbReference type="EMBL" id="WNYA01080940">
    <property type="protein sequence ID" value="KAG8535037.1"/>
    <property type="molecule type" value="Genomic_DNA"/>
</dbReference>